<accession>A0A7L4YM85</accession>
<evidence type="ECO:0000313" key="3">
    <source>
        <dbReference type="Proteomes" id="UP000463857"/>
    </source>
</evidence>
<dbReference type="InParanoid" id="A0A7L4YM85"/>
<dbReference type="Proteomes" id="UP000463857">
    <property type="component" value="Chromosome"/>
</dbReference>
<dbReference type="OrthoDB" id="4806613at2"/>
<dbReference type="InterPro" id="IPR009569">
    <property type="entry name" value="AA_synth_put"/>
</dbReference>
<feature type="region of interest" description="Disordered" evidence="1">
    <location>
        <begin position="172"/>
        <end position="191"/>
    </location>
</feature>
<protein>
    <submittedName>
        <fullName evidence="2">Amino acid synthesis family protein</fullName>
    </submittedName>
</protein>
<dbReference type="RefSeq" id="WP_159543988.1">
    <property type="nucleotide sequence ID" value="NZ_CP047156.1"/>
</dbReference>
<sequence>MKATVRRWHSQIEEIEYEGGRRVDPPHRRVIVAAVVANPYAGQWQDDLSELIDLGEQLSAELTARAQALLGNPVRAFGKAAIVGSAGEIEHVSAVVHPRFGQPLRAATDGAALLQSIKKRGGPGTVVDVPLSHYRDMAVRSHFDSTSVMVPDAPLPDEMVIALAVADGPRAHQRIGGKTEADLTNAPKEQS</sequence>
<organism evidence="2 3">
    <name type="scientific">Epidermidibacterium keratini</name>
    <dbReference type="NCBI Taxonomy" id="1891644"/>
    <lineage>
        <taxon>Bacteria</taxon>
        <taxon>Bacillati</taxon>
        <taxon>Actinomycetota</taxon>
        <taxon>Actinomycetes</taxon>
        <taxon>Sporichthyales</taxon>
        <taxon>Sporichthyaceae</taxon>
        <taxon>Epidermidibacterium</taxon>
    </lineage>
</organism>
<evidence type="ECO:0000256" key="1">
    <source>
        <dbReference type="SAM" id="MobiDB-lite"/>
    </source>
</evidence>
<dbReference type="KEGG" id="eke:EK0264_06280"/>
<name>A0A7L4YM85_9ACTN</name>
<evidence type="ECO:0000313" key="2">
    <source>
        <dbReference type="EMBL" id="QHB99928.1"/>
    </source>
</evidence>
<dbReference type="AlphaFoldDB" id="A0A7L4YM85"/>
<gene>
    <name evidence="2" type="ORF">EK0264_06280</name>
</gene>
<dbReference type="EMBL" id="CP047156">
    <property type="protein sequence ID" value="QHB99928.1"/>
    <property type="molecule type" value="Genomic_DNA"/>
</dbReference>
<dbReference type="InterPro" id="IPR035936">
    <property type="entry name" value="BB2672"/>
</dbReference>
<dbReference type="SUPFAM" id="SSF160519">
    <property type="entry name" value="BB2672-like"/>
    <property type="match status" value="1"/>
</dbReference>
<proteinExistence type="predicted"/>
<dbReference type="Pfam" id="PF06684">
    <property type="entry name" value="AA_synth"/>
    <property type="match status" value="1"/>
</dbReference>
<keyword evidence="3" id="KW-1185">Reference proteome</keyword>
<dbReference type="Gene3D" id="3.30.1330.110">
    <property type="entry name" value="BB2672"/>
    <property type="match status" value="1"/>
</dbReference>
<reference evidence="2 3" key="1">
    <citation type="journal article" date="2018" name="Int. J. Syst. Evol. Microbiol.">
        <title>Epidermidibacterium keratini gen. nov., sp. nov., a member of the family Sporichthyaceae, isolated from keratin epidermis.</title>
        <authorList>
            <person name="Lee D.G."/>
            <person name="Trujillo M.E."/>
            <person name="Kang S."/>
            <person name="Nam J.J."/>
            <person name="Kim Y.J."/>
        </authorList>
    </citation>
    <scope>NUCLEOTIDE SEQUENCE [LARGE SCALE GENOMIC DNA]</scope>
    <source>
        <strain evidence="2 3">EPI-7</strain>
    </source>
</reference>